<dbReference type="CDD" id="cd06830">
    <property type="entry name" value="PLPDE_III_ADC"/>
    <property type="match status" value="1"/>
</dbReference>
<keyword evidence="8 13" id="KW-0663">Pyridoxal phosphate</keyword>
<evidence type="ECO:0000256" key="3">
    <source>
        <dbReference type="ARBA" id="ARBA00002257"/>
    </source>
</evidence>
<dbReference type="GO" id="GO:0046872">
    <property type="term" value="F:metal ion binding"/>
    <property type="evidence" value="ECO:0007669"/>
    <property type="project" value="UniProtKB-KW"/>
</dbReference>
<dbReference type="SUPFAM" id="SSF50621">
    <property type="entry name" value="Alanine racemase C-terminal domain-like"/>
    <property type="match status" value="1"/>
</dbReference>
<evidence type="ECO:0000259" key="19">
    <source>
        <dbReference type="Pfam" id="PF17944"/>
    </source>
</evidence>
<evidence type="ECO:0000256" key="10">
    <source>
        <dbReference type="ARBA" id="ARBA00023115"/>
    </source>
</evidence>
<evidence type="ECO:0000256" key="2">
    <source>
        <dbReference type="ARBA" id="ARBA00001946"/>
    </source>
</evidence>
<feature type="binding site" evidence="13">
    <location>
        <begin position="308"/>
        <end position="318"/>
    </location>
    <ligand>
        <name>substrate</name>
    </ligand>
</feature>
<evidence type="ECO:0000256" key="16">
    <source>
        <dbReference type="SAM" id="MobiDB-lite"/>
    </source>
</evidence>
<feature type="modified residue" description="N6-(pyridoxal phosphate)lysine" evidence="13 14">
    <location>
        <position position="126"/>
    </location>
</feature>
<dbReference type="PANTHER" id="PTHR43295">
    <property type="entry name" value="ARGININE DECARBOXYLASE"/>
    <property type="match status" value="1"/>
</dbReference>
<dbReference type="GO" id="GO:0033388">
    <property type="term" value="P:putrescine biosynthetic process from arginine"/>
    <property type="evidence" value="ECO:0007669"/>
    <property type="project" value="UniProtKB-ARBA"/>
</dbReference>
<comment type="cofactor">
    <cofactor evidence="1 13 14">
        <name>pyridoxal 5'-phosphate</name>
        <dbReference type="ChEBI" id="CHEBI:597326"/>
    </cofactor>
</comment>
<feature type="region of interest" description="Disordered" evidence="16">
    <location>
        <begin position="1"/>
        <end position="23"/>
    </location>
</feature>
<dbReference type="InterPro" id="IPR002985">
    <property type="entry name" value="Arg_decrbxlase"/>
</dbReference>
<feature type="domain" description="Arginine decarboxylase C-terminal helical" evidence="19">
    <location>
        <begin position="602"/>
        <end position="655"/>
    </location>
</feature>
<accession>A0A7Y4IF32</accession>
<dbReference type="NCBIfam" id="NF003763">
    <property type="entry name" value="PRK05354.1"/>
    <property type="match status" value="1"/>
</dbReference>
<evidence type="ECO:0000259" key="17">
    <source>
        <dbReference type="Pfam" id="PF02784"/>
    </source>
</evidence>
<dbReference type="Pfam" id="PF17810">
    <property type="entry name" value="Arg_decarb_HB"/>
    <property type="match status" value="1"/>
</dbReference>
<evidence type="ECO:0000256" key="11">
    <source>
        <dbReference type="ARBA" id="ARBA00023239"/>
    </source>
</evidence>
<dbReference type="Pfam" id="PF17944">
    <property type="entry name" value="Arg_decarbox_C"/>
    <property type="match status" value="1"/>
</dbReference>
<keyword evidence="6 13" id="KW-0210">Decarboxylase</keyword>
<evidence type="ECO:0000256" key="9">
    <source>
        <dbReference type="ARBA" id="ARBA00023066"/>
    </source>
</evidence>
<keyword evidence="9 13" id="KW-0745">Spermidine biosynthesis</keyword>
<evidence type="ECO:0000256" key="8">
    <source>
        <dbReference type="ARBA" id="ARBA00022898"/>
    </source>
</evidence>
<dbReference type="PRINTS" id="PR01180">
    <property type="entry name" value="ARGDCRBXLASE"/>
</dbReference>
<dbReference type="GO" id="GO:0006527">
    <property type="term" value="P:L-arginine catabolic process"/>
    <property type="evidence" value="ECO:0007669"/>
    <property type="project" value="InterPro"/>
</dbReference>
<sequence>MIVRCSRESTPSTPGSLETPMPVNAPPHRWTLADAHELYGIRNWGNPYFGINEKGHVIVHPDGPQAPNMDLKELVDEVRRRGIGLPLLIRFTDVLRHRVVHLNEAFHKAMNDQGFKGGYRGVYPIKVNQHRFVVETLIEAGKGYNYGLEAGSKPELLAVMALLENENALVICNGYKDEEYIETALFYSRLGRNVILVVEKPSELPLIAEVARRTGIAPRLGIRVKLSTRGAGKWEASGGDRSKFGLTSSELMNCIGFMKDAGLLNSFELLHFHLGSQISNIRNVKNALREVGCFYVEVARQGAPLKYLDVGGGLGVDYDGSQTNFASSMNYTTEEYANDVVFGVMEACDRAGVPHPTLVSESGRAVVAHHAVLVVDVLGTSEFGPAPVPDKVDEKSPSVVRNLWSTYREVTNKNLLEAWHDAQDAKEESLTLFSLGHLSLEQRVAAENIYWATCHKIMRIAREQGEIPEELDSLEKALNDTYFCNFSVFQSLPDSWAIDQLFPMMPIHRLAEKPTRRATLADITCDSDGKIEHFIDKREVKDALELHALNDDDYYLGIFMVGAYQEILGDLHNLFGDTHAVQVSLGPNGGYLIDNVVAGDTVTEVLNYVSYTKDDLVAKLRKFTEAALRQGRITLDESRNLLRMYEDGLSGYTYLEREVDASFGGSASQLRLVPTPDASGARSTTPPAGASGTSGT</sequence>
<evidence type="ECO:0000256" key="13">
    <source>
        <dbReference type="HAMAP-Rule" id="MF_01417"/>
    </source>
</evidence>
<organism evidence="20 21">
    <name type="scientific">Myxococcus xanthus</name>
    <dbReference type="NCBI Taxonomy" id="34"/>
    <lineage>
        <taxon>Bacteria</taxon>
        <taxon>Pseudomonadati</taxon>
        <taxon>Myxococcota</taxon>
        <taxon>Myxococcia</taxon>
        <taxon>Myxococcales</taxon>
        <taxon>Cystobacterineae</taxon>
        <taxon>Myxococcaceae</taxon>
        <taxon>Myxococcus</taxon>
    </lineage>
</organism>
<dbReference type="PIRSF" id="PIRSF001336">
    <property type="entry name" value="Arg_decrbxlase"/>
    <property type="match status" value="1"/>
</dbReference>
<reference evidence="20 21" key="1">
    <citation type="submission" date="2020-05" db="EMBL/GenBank/DDBJ databases">
        <authorList>
            <person name="Whitworth D."/>
        </authorList>
    </citation>
    <scope>NUCLEOTIDE SEQUENCE [LARGE SCALE GENOMIC DNA]</scope>
    <source>
        <strain evidence="20 21">AM005</strain>
    </source>
</reference>
<keyword evidence="5 13" id="KW-0479">Metal-binding</keyword>
<dbReference type="InterPro" id="IPR022644">
    <property type="entry name" value="De-COase2_N"/>
</dbReference>
<evidence type="ECO:0000256" key="12">
    <source>
        <dbReference type="ARBA" id="ARBA00049309"/>
    </source>
</evidence>
<dbReference type="AlphaFoldDB" id="A0A7Y4IF32"/>
<feature type="region of interest" description="Disordered" evidence="16">
    <location>
        <begin position="672"/>
        <end position="696"/>
    </location>
</feature>
<dbReference type="HAMAP" id="MF_01417">
    <property type="entry name" value="SpeA"/>
    <property type="match status" value="1"/>
</dbReference>
<keyword evidence="10 13" id="KW-0620">Polyamine biosynthesis</keyword>
<dbReference type="EMBL" id="JABFNT010000011">
    <property type="protein sequence ID" value="NOJ77660.1"/>
    <property type="molecule type" value="Genomic_DNA"/>
</dbReference>
<dbReference type="InterPro" id="IPR009006">
    <property type="entry name" value="Ala_racemase/Decarboxylase_C"/>
</dbReference>
<feature type="domain" description="Arginine decarboxylase helical bundle" evidence="18">
    <location>
        <begin position="393"/>
        <end position="475"/>
    </location>
</feature>
<evidence type="ECO:0000259" key="18">
    <source>
        <dbReference type="Pfam" id="PF17810"/>
    </source>
</evidence>
<comment type="function">
    <text evidence="3 13">Catalyzes the biosynthesis of agmatine from arginine.</text>
</comment>
<dbReference type="InterPro" id="IPR022653">
    <property type="entry name" value="De-COase2_pyr-phos_BS"/>
</dbReference>
<dbReference type="InterPro" id="IPR029066">
    <property type="entry name" value="PLP-binding_barrel"/>
</dbReference>
<name>A0A7Y4IF32_MYXXA</name>
<evidence type="ECO:0000256" key="14">
    <source>
        <dbReference type="PIRSR" id="PIRSR001336-50"/>
    </source>
</evidence>
<dbReference type="GO" id="GO:0008295">
    <property type="term" value="P:spermidine biosynthetic process"/>
    <property type="evidence" value="ECO:0007669"/>
    <property type="project" value="UniProtKB-UniRule"/>
</dbReference>
<dbReference type="PRINTS" id="PR01179">
    <property type="entry name" value="ODADCRBXLASE"/>
</dbReference>
<dbReference type="FunFam" id="3.20.20.10:FF:000001">
    <property type="entry name" value="Biosynthetic arginine decarboxylase"/>
    <property type="match status" value="1"/>
</dbReference>
<dbReference type="PROSITE" id="PS00878">
    <property type="entry name" value="ODR_DC_2_1"/>
    <property type="match status" value="1"/>
</dbReference>
<dbReference type="Proteomes" id="UP000533080">
    <property type="component" value="Unassembled WGS sequence"/>
</dbReference>
<evidence type="ECO:0000256" key="7">
    <source>
        <dbReference type="ARBA" id="ARBA00022842"/>
    </source>
</evidence>
<keyword evidence="11 13" id="KW-0456">Lyase</keyword>
<dbReference type="Gene3D" id="3.20.20.10">
    <property type="entry name" value="Alanine racemase"/>
    <property type="match status" value="1"/>
</dbReference>
<dbReference type="UniPathway" id="UPA00186">
    <property type="reaction ID" value="UER00284"/>
</dbReference>
<evidence type="ECO:0000313" key="21">
    <source>
        <dbReference type="Proteomes" id="UP000533080"/>
    </source>
</evidence>
<protein>
    <recommendedName>
        <fullName evidence="13">Biosynthetic arginine decarboxylase</fullName>
        <shortName evidence="13">ADC</shortName>
        <ecNumber evidence="13">4.1.1.19</ecNumber>
    </recommendedName>
</protein>
<dbReference type="NCBIfam" id="TIGR01273">
    <property type="entry name" value="speA"/>
    <property type="match status" value="1"/>
</dbReference>
<comment type="pathway">
    <text evidence="13">Amine and polyamine biosynthesis; agmatine biosynthesis; agmatine from L-arginine: step 1/1.</text>
</comment>
<evidence type="ECO:0000256" key="1">
    <source>
        <dbReference type="ARBA" id="ARBA00001933"/>
    </source>
</evidence>
<feature type="compositionally biased region" description="Polar residues" evidence="16">
    <location>
        <begin position="681"/>
        <end position="696"/>
    </location>
</feature>
<dbReference type="InterPro" id="IPR040634">
    <property type="entry name" value="Arg_decarb_HB"/>
</dbReference>
<dbReference type="GO" id="GO:0008792">
    <property type="term" value="F:arginine decarboxylase activity"/>
    <property type="evidence" value="ECO:0007669"/>
    <property type="project" value="UniProtKB-UniRule"/>
</dbReference>
<dbReference type="InterPro" id="IPR000183">
    <property type="entry name" value="Orn/DAP/Arg_de-COase"/>
</dbReference>
<comment type="catalytic activity">
    <reaction evidence="12 13">
        <text>L-arginine + H(+) = agmatine + CO2</text>
        <dbReference type="Rhea" id="RHEA:17641"/>
        <dbReference type="ChEBI" id="CHEBI:15378"/>
        <dbReference type="ChEBI" id="CHEBI:16526"/>
        <dbReference type="ChEBI" id="CHEBI:32682"/>
        <dbReference type="ChEBI" id="CHEBI:58145"/>
        <dbReference type="EC" id="4.1.1.19"/>
    </reaction>
</comment>
<gene>
    <name evidence="13 20" type="primary">speA</name>
    <name evidence="20" type="ORF">HNV28_04775</name>
</gene>
<evidence type="ECO:0000256" key="4">
    <source>
        <dbReference type="ARBA" id="ARBA00008357"/>
    </source>
</evidence>
<dbReference type="PANTHER" id="PTHR43295:SF9">
    <property type="entry name" value="BIOSYNTHETIC ARGININE DECARBOXYLASE"/>
    <property type="match status" value="1"/>
</dbReference>
<dbReference type="Gene3D" id="1.20.58.930">
    <property type="match status" value="1"/>
</dbReference>
<proteinExistence type="inferred from homology"/>
<evidence type="ECO:0000313" key="20">
    <source>
        <dbReference type="EMBL" id="NOJ77660.1"/>
    </source>
</evidence>
<feature type="active site" description="Proton donor" evidence="15">
    <location>
        <position position="525"/>
    </location>
</feature>
<evidence type="ECO:0000256" key="6">
    <source>
        <dbReference type="ARBA" id="ARBA00022793"/>
    </source>
</evidence>
<evidence type="ECO:0000256" key="15">
    <source>
        <dbReference type="PIRSR" id="PIRSR600183-50"/>
    </source>
</evidence>
<dbReference type="InterPro" id="IPR041128">
    <property type="entry name" value="Arg_decarbox_C"/>
</dbReference>
<comment type="caution">
    <text evidence="20">The sequence shown here is derived from an EMBL/GenBank/DDBJ whole genome shotgun (WGS) entry which is preliminary data.</text>
</comment>
<dbReference type="Pfam" id="PF02784">
    <property type="entry name" value="Orn_Arg_deC_N"/>
    <property type="match status" value="1"/>
</dbReference>
<dbReference type="SUPFAM" id="SSF51419">
    <property type="entry name" value="PLP-binding barrel"/>
    <property type="match status" value="1"/>
</dbReference>
<dbReference type="Gene3D" id="1.10.287.3440">
    <property type="match status" value="1"/>
</dbReference>
<comment type="cofactor">
    <cofactor evidence="2 13">
        <name>Mg(2+)</name>
        <dbReference type="ChEBI" id="CHEBI:18420"/>
    </cofactor>
</comment>
<comment type="similarity">
    <text evidence="4 13">Belongs to the Orn/Lys/Arg decarboxylase class-II family. SpeA subfamily.</text>
</comment>
<keyword evidence="7 13" id="KW-0460">Magnesium</keyword>
<dbReference type="EC" id="4.1.1.19" evidence="13"/>
<dbReference type="FunFam" id="1.20.58.930:FF:000002">
    <property type="entry name" value="Biosynthetic arginine decarboxylase"/>
    <property type="match status" value="1"/>
</dbReference>
<feature type="domain" description="Orn/DAP/Arg decarboxylase 2 N-terminal" evidence="17">
    <location>
        <begin position="118"/>
        <end position="368"/>
    </location>
</feature>
<dbReference type="Gene3D" id="2.40.37.10">
    <property type="entry name" value="Lyase, Ornithine Decarboxylase, Chain A, domain 1"/>
    <property type="match status" value="1"/>
</dbReference>
<evidence type="ECO:0000256" key="5">
    <source>
        <dbReference type="ARBA" id="ARBA00022723"/>
    </source>
</evidence>